<dbReference type="AlphaFoldDB" id="A0A1Y3ANC8"/>
<feature type="compositionally biased region" description="Basic and acidic residues" evidence="1">
    <location>
        <begin position="229"/>
        <end position="245"/>
    </location>
</feature>
<reference evidence="3 4" key="1">
    <citation type="submission" date="2017-03" db="EMBL/GenBank/DDBJ databases">
        <title>Genome Survey of Euroglyphus maynei.</title>
        <authorList>
            <person name="Arlian L.G."/>
            <person name="Morgan M.S."/>
            <person name="Rider S.D."/>
        </authorList>
    </citation>
    <scope>NUCLEOTIDE SEQUENCE [LARGE SCALE GENOMIC DNA]</scope>
    <source>
        <strain evidence="3">Arlian Lab</strain>
        <tissue evidence="3">Whole body</tissue>
    </source>
</reference>
<keyword evidence="4" id="KW-1185">Reference proteome</keyword>
<gene>
    <name evidence="3" type="ORF">BLA29_001548</name>
</gene>
<keyword evidence="2" id="KW-0812">Transmembrane</keyword>
<organism evidence="3 4">
    <name type="scientific">Euroglyphus maynei</name>
    <name type="common">Mayne's house dust mite</name>
    <dbReference type="NCBI Taxonomy" id="6958"/>
    <lineage>
        <taxon>Eukaryota</taxon>
        <taxon>Metazoa</taxon>
        <taxon>Ecdysozoa</taxon>
        <taxon>Arthropoda</taxon>
        <taxon>Chelicerata</taxon>
        <taxon>Arachnida</taxon>
        <taxon>Acari</taxon>
        <taxon>Acariformes</taxon>
        <taxon>Sarcoptiformes</taxon>
        <taxon>Astigmata</taxon>
        <taxon>Psoroptidia</taxon>
        <taxon>Analgoidea</taxon>
        <taxon>Pyroglyphidae</taxon>
        <taxon>Pyroglyphinae</taxon>
        <taxon>Euroglyphus</taxon>
    </lineage>
</organism>
<keyword evidence="2" id="KW-1133">Transmembrane helix</keyword>
<dbReference type="EMBL" id="MUJZ01070002">
    <property type="protein sequence ID" value="OTF69527.1"/>
    <property type="molecule type" value="Genomic_DNA"/>
</dbReference>
<evidence type="ECO:0000313" key="3">
    <source>
        <dbReference type="EMBL" id="OTF69527.1"/>
    </source>
</evidence>
<evidence type="ECO:0000313" key="4">
    <source>
        <dbReference type="Proteomes" id="UP000194236"/>
    </source>
</evidence>
<accession>A0A1Y3ANC8</accession>
<evidence type="ECO:0000256" key="1">
    <source>
        <dbReference type="SAM" id="MobiDB-lite"/>
    </source>
</evidence>
<feature type="region of interest" description="Disordered" evidence="1">
    <location>
        <begin position="196"/>
        <end position="245"/>
    </location>
</feature>
<feature type="compositionally biased region" description="Low complexity" evidence="1">
    <location>
        <begin position="291"/>
        <end position="301"/>
    </location>
</feature>
<name>A0A1Y3ANC8_EURMA</name>
<feature type="compositionally biased region" description="Basic residues" evidence="1">
    <location>
        <begin position="321"/>
        <end position="331"/>
    </location>
</feature>
<feature type="transmembrane region" description="Helical" evidence="2">
    <location>
        <begin position="30"/>
        <end position="54"/>
    </location>
</feature>
<protein>
    <submittedName>
        <fullName evidence="3">Uncharacterized protein</fullName>
    </submittedName>
</protein>
<sequence>MANIDSIRNDIGSLYEYFECNKSGNSKKTIVIALSIAICMQLIILTILFAWCFWCRKRRKKLQKNIIQNKQQWSLRGSISTSNGFKSRRNRFPLEMIRKKPPPRHSPFQSFSTVDEGSTQQTLASKLAEFDSLTAGETFGEISEKSSVSKSIKKKITAARSAKKAKLTEIVDEPIKTMAITLSDYFGKKPTAAIKKKTITTTSERRTPSPADSRSRKRKRSVDSIPCEIQKDRKAEARTKQKRREQQLIKVIKLLAKDSDDYRQHRRRLLGHNEHGDNDDDDDDSRRARTTTRQARTITRSMEATDPQVIRDLLDNLDRHRERKRQRRRQH</sequence>
<keyword evidence="2" id="KW-0472">Membrane</keyword>
<dbReference type="OrthoDB" id="10676826at2759"/>
<evidence type="ECO:0000256" key="2">
    <source>
        <dbReference type="SAM" id="Phobius"/>
    </source>
</evidence>
<proteinExistence type="predicted"/>
<feature type="region of interest" description="Disordered" evidence="1">
    <location>
        <begin position="268"/>
        <end position="331"/>
    </location>
</feature>
<comment type="caution">
    <text evidence="3">The sequence shown here is derived from an EMBL/GenBank/DDBJ whole genome shotgun (WGS) entry which is preliminary data.</text>
</comment>
<dbReference type="Proteomes" id="UP000194236">
    <property type="component" value="Unassembled WGS sequence"/>
</dbReference>